<proteinExistence type="predicted"/>
<feature type="compositionally biased region" description="Basic and acidic residues" evidence="1">
    <location>
        <begin position="8"/>
        <end position="29"/>
    </location>
</feature>
<keyword evidence="3" id="KW-1185">Reference proteome</keyword>
<reference evidence="2" key="1">
    <citation type="journal article" date="2022" name="bioRxiv">
        <title>Sequencing and chromosome-scale assembly of the giantPleurodeles waltlgenome.</title>
        <authorList>
            <person name="Brown T."/>
            <person name="Elewa A."/>
            <person name="Iarovenko S."/>
            <person name="Subramanian E."/>
            <person name="Araus A.J."/>
            <person name="Petzold A."/>
            <person name="Susuki M."/>
            <person name="Suzuki K.-i.T."/>
            <person name="Hayashi T."/>
            <person name="Toyoda A."/>
            <person name="Oliveira C."/>
            <person name="Osipova E."/>
            <person name="Leigh N.D."/>
            <person name="Simon A."/>
            <person name="Yun M.H."/>
        </authorList>
    </citation>
    <scope>NUCLEOTIDE SEQUENCE</scope>
    <source>
        <strain evidence="2">20211129_DDA</strain>
        <tissue evidence="2">Liver</tissue>
    </source>
</reference>
<organism evidence="2 3">
    <name type="scientific">Pleurodeles waltl</name>
    <name type="common">Iberian ribbed newt</name>
    <dbReference type="NCBI Taxonomy" id="8319"/>
    <lineage>
        <taxon>Eukaryota</taxon>
        <taxon>Metazoa</taxon>
        <taxon>Chordata</taxon>
        <taxon>Craniata</taxon>
        <taxon>Vertebrata</taxon>
        <taxon>Euteleostomi</taxon>
        <taxon>Amphibia</taxon>
        <taxon>Batrachia</taxon>
        <taxon>Caudata</taxon>
        <taxon>Salamandroidea</taxon>
        <taxon>Salamandridae</taxon>
        <taxon>Pleurodelinae</taxon>
        <taxon>Pleurodeles</taxon>
    </lineage>
</organism>
<feature type="compositionally biased region" description="Polar residues" evidence="1">
    <location>
        <begin position="100"/>
        <end position="110"/>
    </location>
</feature>
<protein>
    <submittedName>
        <fullName evidence="2">Uncharacterized protein</fullName>
    </submittedName>
</protein>
<name>A0AAV7Q6B7_PLEWA</name>
<comment type="caution">
    <text evidence="2">The sequence shown here is derived from an EMBL/GenBank/DDBJ whole genome shotgun (WGS) entry which is preliminary data.</text>
</comment>
<gene>
    <name evidence="2" type="ORF">NDU88_002549</name>
</gene>
<evidence type="ECO:0000313" key="3">
    <source>
        <dbReference type="Proteomes" id="UP001066276"/>
    </source>
</evidence>
<feature type="compositionally biased region" description="Polar residues" evidence="1">
    <location>
        <begin position="69"/>
        <end position="79"/>
    </location>
</feature>
<dbReference type="AlphaFoldDB" id="A0AAV7Q6B7"/>
<accession>A0AAV7Q6B7</accession>
<feature type="compositionally biased region" description="Polar residues" evidence="1">
    <location>
        <begin position="33"/>
        <end position="46"/>
    </location>
</feature>
<sequence>MMTSAYHWEARRRQSLLDRRRHENEEVGDCHPASSQAAKNALNTTRQSRKSEEHILPQPGNISKCPAKSNASLTQTSPEKSMDQLSEEDRRKYGARTIGRYNSVQYGQQW</sequence>
<evidence type="ECO:0000313" key="2">
    <source>
        <dbReference type="EMBL" id="KAJ1136131.1"/>
    </source>
</evidence>
<dbReference type="Proteomes" id="UP001066276">
    <property type="component" value="Chromosome 6"/>
</dbReference>
<dbReference type="EMBL" id="JANPWB010000010">
    <property type="protein sequence ID" value="KAJ1136131.1"/>
    <property type="molecule type" value="Genomic_DNA"/>
</dbReference>
<evidence type="ECO:0000256" key="1">
    <source>
        <dbReference type="SAM" id="MobiDB-lite"/>
    </source>
</evidence>
<feature type="region of interest" description="Disordered" evidence="1">
    <location>
        <begin position="1"/>
        <end position="110"/>
    </location>
</feature>